<evidence type="ECO:0000256" key="1">
    <source>
        <dbReference type="SAM" id="MobiDB-lite"/>
    </source>
</evidence>
<proteinExistence type="predicted"/>
<feature type="region of interest" description="Disordered" evidence="1">
    <location>
        <begin position="20"/>
        <end position="47"/>
    </location>
</feature>
<accession>A0A0C3CK37</accession>
<evidence type="ECO:0000313" key="3">
    <source>
        <dbReference type="Proteomes" id="UP000053424"/>
    </source>
</evidence>
<dbReference type="AlphaFoldDB" id="A0A0C3CK37"/>
<dbReference type="EMBL" id="KN831773">
    <property type="protein sequence ID" value="KIM44479.1"/>
    <property type="molecule type" value="Genomic_DNA"/>
</dbReference>
<keyword evidence="3" id="KW-1185">Reference proteome</keyword>
<dbReference type="Proteomes" id="UP000053424">
    <property type="component" value="Unassembled WGS sequence"/>
</dbReference>
<reference evidence="2 3" key="1">
    <citation type="submission" date="2014-04" db="EMBL/GenBank/DDBJ databases">
        <authorList>
            <consortium name="DOE Joint Genome Institute"/>
            <person name="Kuo A."/>
            <person name="Gay G."/>
            <person name="Dore J."/>
            <person name="Kohler A."/>
            <person name="Nagy L.G."/>
            <person name="Floudas D."/>
            <person name="Copeland A."/>
            <person name="Barry K.W."/>
            <person name="Cichocki N."/>
            <person name="Veneault-Fourrey C."/>
            <person name="LaButti K."/>
            <person name="Lindquist E.A."/>
            <person name="Lipzen A."/>
            <person name="Lundell T."/>
            <person name="Morin E."/>
            <person name="Murat C."/>
            <person name="Sun H."/>
            <person name="Tunlid A."/>
            <person name="Henrissat B."/>
            <person name="Grigoriev I.V."/>
            <person name="Hibbett D.S."/>
            <person name="Martin F."/>
            <person name="Nordberg H.P."/>
            <person name="Cantor M.N."/>
            <person name="Hua S.X."/>
        </authorList>
    </citation>
    <scope>NUCLEOTIDE SEQUENCE [LARGE SCALE GENOMIC DNA]</scope>
    <source>
        <strain evidence="3">h7</strain>
    </source>
</reference>
<feature type="compositionally biased region" description="Low complexity" evidence="1">
    <location>
        <begin position="26"/>
        <end position="44"/>
    </location>
</feature>
<protein>
    <submittedName>
        <fullName evidence="2">Uncharacterized protein</fullName>
    </submittedName>
</protein>
<name>A0A0C3CK37_HEBCY</name>
<dbReference type="HOGENOM" id="CLU_2705086_0_0_1"/>
<reference evidence="3" key="2">
    <citation type="submission" date="2015-01" db="EMBL/GenBank/DDBJ databases">
        <title>Evolutionary Origins and Diversification of the Mycorrhizal Mutualists.</title>
        <authorList>
            <consortium name="DOE Joint Genome Institute"/>
            <consortium name="Mycorrhizal Genomics Consortium"/>
            <person name="Kohler A."/>
            <person name="Kuo A."/>
            <person name="Nagy L.G."/>
            <person name="Floudas D."/>
            <person name="Copeland A."/>
            <person name="Barry K.W."/>
            <person name="Cichocki N."/>
            <person name="Veneault-Fourrey C."/>
            <person name="LaButti K."/>
            <person name="Lindquist E.A."/>
            <person name="Lipzen A."/>
            <person name="Lundell T."/>
            <person name="Morin E."/>
            <person name="Murat C."/>
            <person name="Riley R."/>
            <person name="Ohm R."/>
            <person name="Sun H."/>
            <person name="Tunlid A."/>
            <person name="Henrissat B."/>
            <person name="Grigoriev I.V."/>
            <person name="Hibbett D.S."/>
            <person name="Martin F."/>
        </authorList>
    </citation>
    <scope>NUCLEOTIDE SEQUENCE [LARGE SCALE GENOMIC DNA]</scope>
    <source>
        <strain evidence="3">h7</strain>
    </source>
</reference>
<evidence type="ECO:0000313" key="2">
    <source>
        <dbReference type="EMBL" id="KIM44479.1"/>
    </source>
</evidence>
<sequence length="73" mass="7877">MAFKLPFNVSDIILTPKRVRIPGEIPKSPSSPSKTRTRTRSAASQWSTDLSVTARSLRTLVAGKNPSAPRATA</sequence>
<organism evidence="2 3">
    <name type="scientific">Hebeloma cylindrosporum</name>
    <dbReference type="NCBI Taxonomy" id="76867"/>
    <lineage>
        <taxon>Eukaryota</taxon>
        <taxon>Fungi</taxon>
        <taxon>Dikarya</taxon>
        <taxon>Basidiomycota</taxon>
        <taxon>Agaricomycotina</taxon>
        <taxon>Agaricomycetes</taxon>
        <taxon>Agaricomycetidae</taxon>
        <taxon>Agaricales</taxon>
        <taxon>Agaricineae</taxon>
        <taxon>Hymenogastraceae</taxon>
        <taxon>Hebeloma</taxon>
    </lineage>
</organism>
<gene>
    <name evidence="2" type="ORF">M413DRAFT_442452</name>
</gene>